<evidence type="ECO:0000259" key="1">
    <source>
        <dbReference type="Pfam" id="PF01814"/>
    </source>
</evidence>
<feature type="domain" description="Hemerythrin-like" evidence="1">
    <location>
        <begin position="8"/>
        <end position="126"/>
    </location>
</feature>
<dbReference type="PANTHER" id="PTHR35585:SF1">
    <property type="entry name" value="HHE DOMAIN PROTEIN (AFU_ORTHOLOGUE AFUA_4G00730)"/>
    <property type="match status" value="1"/>
</dbReference>
<accession>A0A193BXZ0</accession>
<dbReference type="PANTHER" id="PTHR35585">
    <property type="entry name" value="HHE DOMAIN PROTEIN (AFU_ORTHOLOGUE AFUA_4G00730)"/>
    <property type="match status" value="1"/>
</dbReference>
<dbReference type="KEGG" id="aori:SD37_16210"/>
<dbReference type="RefSeq" id="WP_065912846.1">
    <property type="nucleotide sequence ID" value="NZ_CP016174.1"/>
</dbReference>
<proteinExistence type="predicted"/>
<reference evidence="2 3" key="1">
    <citation type="journal article" date="2015" name="Genome Announc.">
        <title>Draft Genome Sequence of Norvancomycin-Producing Strain Amycolatopsis orientalis CPCC200066.</title>
        <authorList>
            <person name="Lei X."/>
            <person name="Yuan F."/>
            <person name="Shi Y."/>
            <person name="Li X."/>
            <person name="Wang L."/>
            <person name="Hong B."/>
        </authorList>
    </citation>
    <scope>NUCLEOTIDE SEQUENCE [LARGE SCALE GENOMIC DNA]</scope>
    <source>
        <strain evidence="2 3">B-37</strain>
    </source>
</reference>
<evidence type="ECO:0000313" key="2">
    <source>
        <dbReference type="EMBL" id="ANN17038.1"/>
    </source>
</evidence>
<sequence length="186" mass="21042">MTTTKHDLVSVITEDHRAFERIFKELESGKGGDAHRKDLADHLIAELVRHSVAEEQHMYPAARRHLPDGDEVADHEIEEHSQAEQIMKDLEGLEPKDNRFDELMGKLIEDVRHHIEEEEGELLPKLQGACSAEELRDLGEKILRAKKIAPTRPHPAAPARPPANRILAPGTAFIDKIRDALEDRNT</sequence>
<dbReference type="Proteomes" id="UP000093695">
    <property type="component" value="Chromosome"/>
</dbReference>
<organism evidence="2 3">
    <name type="scientific">Amycolatopsis orientalis</name>
    <name type="common">Nocardia orientalis</name>
    <dbReference type="NCBI Taxonomy" id="31958"/>
    <lineage>
        <taxon>Bacteria</taxon>
        <taxon>Bacillati</taxon>
        <taxon>Actinomycetota</taxon>
        <taxon>Actinomycetes</taxon>
        <taxon>Pseudonocardiales</taxon>
        <taxon>Pseudonocardiaceae</taxon>
        <taxon>Amycolatopsis</taxon>
    </lineage>
</organism>
<protein>
    <submittedName>
        <fullName evidence="2">Hemerythrin</fullName>
    </submittedName>
</protein>
<dbReference type="InterPro" id="IPR012312">
    <property type="entry name" value="Hemerythrin-like"/>
</dbReference>
<evidence type="ECO:0000313" key="3">
    <source>
        <dbReference type="Proteomes" id="UP000093695"/>
    </source>
</evidence>
<dbReference type="STRING" id="31958.SD37_16210"/>
<dbReference type="Gene3D" id="1.20.120.520">
    <property type="entry name" value="nmb1532 protein domain like"/>
    <property type="match status" value="1"/>
</dbReference>
<gene>
    <name evidence="2" type="ORF">SD37_16210</name>
</gene>
<dbReference type="EMBL" id="CP016174">
    <property type="protein sequence ID" value="ANN17038.1"/>
    <property type="molecule type" value="Genomic_DNA"/>
</dbReference>
<dbReference type="AlphaFoldDB" id="A0A193BXZ0"/>
<keyword evidence="3" id="KW-1185">Reference proteome</keyword>
<name>A0A193BXZ0_AMYOR</name>
<dbReference type="CDD" id="cd12108">
    <property type="entry name" value="Hr-like"/>
    <property type="match status" value="1"/>
</dbReference>
<dbReference type="eggNOG" id="COG5592">
    <property type="taxonomic scope" value="Bacteria"/>
</dbReference>
<dbReference type="Pfam" id="PF01814">
    <property type="entry name" value="Hemerythrin"/>
    <property type="match status" value="1"/>
</dbReference>